<accession>A0ABU5Z5J5</accession>
<evidence type="ECO:0000256" key="6">
    <source>
        <dbReference type="ARBA" id="ARBA00023136"/>
    </source>
</evidence>
<name>A0ABU5Z5J5_9FLAO</name>
<comment type="similarity">
    <text evidence="2">Belongs to the OmpP1/FadL family.</text>
</comment>
<dbReference type="EMBL" id="JAYKBW010000001">
    <property type="protein sequence ID" value="MEB3073914.1"/>
    <property type="molecule type" value="Genomic_DNA"/>
</dbReference>
<dbReference type="InterPro" id="IPR005017">
    <property type="entry name" value="OMPP1/FadL/TodX"/>
</dbReference>
<dbReference type="Gene3D" id="2.40.160.60">
    <property type="entry name" value="Outer membrane protein transport protein (OMPP1/FadL/TodX)"/>
    <property type="match status" value="2"/>
</dbReference>
<evidence type="ECO:0000256" key="2">
    <source>
        <dbReference type="ARBA" id="ARBA00008163"/>
    </source>
</evidence>
<proteinExistence type="inferred from homology"/>
<dbReference type="RefSeq" id="WP_323982423.1">
    <property type="nucleotide sequence ID" value="NZ_JAYKBW010000001.1"/>
</dbReference>
<keyword evidence="5 8" id="KW-0732">Signal</keyword>
<dbReference type="Proteomes" id="UP001311730">
    <property type="component" value="Unassembled WGS sequence"/>
</dbReference>
<keyword evidence="7" id="KW-0998">Cell outer membrane</keyword>
<evidence type="ECO:0000256" key="5">
    <source>
        <dbReference type="ARBA" id="ARBA00022729"/>
    </source>
</evidence>
<keyword evidence="10" id="KW-1185">Reference proteome</keyword>
<sequence length="524" mass="58548">MKKNIITIGFCLASSFIFAQNLTDGLRYSMEGLNGTSRFNAMSGAFSSLGGDLSAVALNPAGTSIFTRSEMSLTLAGVNSKNDANGRLTISSDFLLSQFGVAFPIMIGEEAWKNVAFAFNYQKTHNFDANDLNYTHRSNGANLGDFFLDKANGIMQQDLMLDVYENKRKVGRDNLYDLYSRMGRSIAPAKFRNALLGYNTELVNPSIGKRELDPTMRGPQADSILQARNYIKNISNGTTTIQNVEQYTEGGVNKYNFNFAGRYDFISFGINLNSHSVDYRVVNKYREDYVNNTTNILSATYQDEVRTVGSGFSLQLGAIAEVATGLRIGLTYASPTWYTLQDEMSQSLLTKTTNKGIISANPNVVAVYEKYYFRTPGSWTVGASWVWNKQLILSADYMYKGYGNMRFRSGLESENAIIQNTLGDTNSLRFGAEYRLPLSKTNHLFLRGGYRYEQSPYKTEYKPIGDLTGFSTGLGVSISNMRFDLSYDRATRAYHPQIFESVLTDTPQVDNTLQNILLSFSLKL</sequence>
<comment type="subcellular location">
    <subcellularLocation>
        <location evidence="1">Cell outer membrane</location>
        <topology evidence="1">Multi-pass membrane protein</topology>
    </subcellularLocation>
</comment>
<gene>
    <name evidence="9" type="ORF">VJJ08_01185</name>
</gene>
<evidence type="ECO:0000256" key="4">
    <source>
        <dbReference type="ARBA" id="ARBA00022692"/>
    </source>
</evidence>
<evidence type="ECO:0000256" key="7">
    <source>
        <dbReference type="ARBA" id="ARBA00023237"/>
    </source>
</evidence>
<keyword evidence="6" id="KW-0472">Membrane</keyword>
<feature type="chain" id="PRO_5047141369" evidence="8">
    <location>
        <begin position="20"/>
        <end position="524"/>
    </location>
</feature>
<dbReference type="PANTHER" id="PTHR35093:SF8">
    <property type="entry name" value="OUTER MEMBRANE PROTEIN NMB0088-RELATED"/>
    <property type="match status" value="1"/>
</dbReference>
<dbReference type="SUPFAM" id="SSF56935">
    <property type="entry name" value="Porins"/>
    <property type="match status" value="1"/>
</dbReference>
<dbReference type="PANTHER" id="PTHR35093">
    <property type="entry name" value="OUTER MEMBRANE PROTEIN NMB0088-RELATED"/>
    <property type="match status" value="1"/>
</dbReference>
<evidence type="ECO:0000256" key="3">
    <source>
        <dbReference type="ARBA" id="ARBA00022452"/>
    </source>
</evidence>
<keyword evidence="3" id="KW-1134">Transmembrane beta strand</keyword>
<evidence type="ECO:0000313" key="9">
    <source>
        <dbReference type="EMBL" id="MEB3073914.1"/>
    </source>
</evidence>
<reference evidence="9 10" key="1">
    <citation type="submission" date="2023-12" db="EMBL/GenBank/DDBJ databases">
        <title>Genomic sequences of Capnocytophaga and Parvimonas strains.</title>
        <authorList>
            <person name="Watt R.M."/>
            <person name="Wang M."/>
            <person name="Yang T."/>
            <person name="Tong W.M."/>
        </authorList>
    </citation>
    <scope>NUCLEOTIDE SEQUENCE [LARGE SCALE GENOMIC DNA]</scope>
    <source>
        <strain evidence="9 10">CCUG 13096</strain>
    </source>
</reference>
<keyword evidence="4" id="KW-0812">Transmembrane</keyword>
<evidence type="ECO:0000256" key="1">
    <source>
        <dbReference type="ARBA" id="ARBA00004571"/>
    </source>
</evidence>
<feature type="signal peptide" evidence="8">
    <location>
        <begin position="1"/>
        <end position="19"/>
    </location>
</feature>
<evidence type="ECO:0000313" key="10">
    <source>
        <dbReference type="Proteomes" id="UP001311730"/>
    </source>
</evidence>
<protein>
    <submittedName>
        <fullName evidence="9">Outer membrane protein transport protein</fullName>
    </submittedName>
</protein>
<evidence type="ECO:0000256" key="8">
    <source>
        <dbReference type="SAM" id="SignalP"/>
    </source>
</evidence>
<dbReference type="Pfam" id="PF03349">
    <property type="entry name" value="Toluene_X"/>
    <property type="match status" value="1"/>
</dbReference>
<comment type="caution">
    <text evidence="9">The sequence shown here is derived from an EMBL/GenBank/DDBJ whole genome shotgun (WGS) entry which is preliminary data.</text>
</comment>
<organism evidence="9 10">
    <name type="scientific">Capnocytophaga gingivalis</name>
    <dbReference type="NCBI Taxonomy" id="1017"/>
    <lineage>
        <taxon>Bacteria</taxon>
        <taxon>Pseudomonadati</taxon>
        <taxon>Bacteroidota</taxon>
        <taxon>Flavobacteriia</taxon>
        <taxon>Flavobacteriales</taxon>
        <taxon>Flavobacteriaceae</taxon>
        <taxon>Capnocytophaga</taxon>
    </lineage>
</organism>